<accession>A0ABN3SQ30</accession>
<keyword evidence="3" id="KW-1185">Reference proteome</keyword>
<evidence type="ECO:0000259" key="1">
    <source>
        <dbReference type="PROSITE" id="PS51186"/>
    </source>
</evidence>
<dbReference type="SUPFAM" id="SSF55729">
    <property type="entry name" value="Acyl-CoA N-acyltransferases (Nat)"/>
    <property type="match status" value="2"/>
</dbReference>
<sequence length="321" mass="35015">MLIRPTTGADLDRVTAVTVPEPVGWIDADRYRDELGQGMYRPQWTWVAEDDDGRLLARALWWGRADSAHPVALDCLHVAPEAGDRARVATRLLTAGLQAFAAAGAPKPPLYNLTLPVGWRDDPLAVDAVAWRRTAARAAGLGHEVERLRLEWASGDALPGGDGRLTFAPAADEEFLGTFRRIAVGSLDDETRRNVAARGAEAAARAELEFYLDCPGEREWWRLAYGPDGRLVGMAIPSATPYARNVGFLGVLPEFRGRGYVDDLLAEVTRSHVEAGAERITATTDTGNAPMAAAFARAGYRTTEIRMIWSAPVVEEEERTP</sequence>
<dbReference type="RefSeq" id="WP_344581909.1">
    <property type="nucleotide sequence ID" value="NZ_BAAARK010000025.1"/>
</dbReference>
<name>A0ABN3SQ30_9ACTN</name>
<dbReference type="EMBL" id="BAAARK010000025">
    <property type="protein sequence ID" value="GAA2680149.1"/>
    <property type="molecule type" value="Genomic_DNA"/>
</dbReference>
<dbReference type="CDD" id="cd04301">
    <property type="entry name" value="NAT_SF"/>
    <property type="match status" value="1"/>
</dbReference>
<protein>
    <submittedName>
        <fullName evidence="2">GNAT family N-acetyltransferase</fullName>
    </submittedName>
</protein>
<proteinExistence type="predicted"/>
<dbReference type="Pfam" id="PF00583">
    <property type="entry name" value="Acetyltransf_1"/>
    <property type="match status" value="1"/>
</dbReference>
<organism evidence="2 3">
    <name type="scientific">Streptomyces lunalinharesii</name>
    <dbReference type="NCBI Taxonomy" id="333384"/>
    <lineage>
        <taxon>Bacteria</taxon>
        <taxon>Bacillati</taxon>
        <taxon>Actinomycetota</taxon>
        <taxon>Actinomycetes</taxon>
        <taxon>Kitasatosporales</taxon>
        <taxon>Streptomycetaceae</taxon>
        <taxon>Streptomyces</taxon>
    </lineage>
</organism>
<evidence type="ECO:0000313" key="3">
    <source>
        <dbReference type="Proteomes" id="UP001500994"/>
    </source>
</evidence>
<feature type="domain" description="N-acetyltransferase" evidence="1">
    <location>
        <begin position="177"/>
        <end position="321"/>
    </location>
</feature>
<gene>
    <name evidence="2" type="ORF">GCM10009864_60670</name>
</gene>
<dbReference type="InterPro" id="IPR000182">
    <property type="entry name" value="GNAT_dom"/>
</dbReference>
<comment type="caution">
    <text evidence="2">The sequence shown here is derived from an EMBL/GenBank/DDBJ whole genome shotgun (WGS) entry which is preliminary data.</text>
</comment>
<reference evidence="2 3" key="1">
    <citation type="journal article" date="2019" name="Int. J. Syst. Evol. Microbiol.">
        <title>The Global Catalogue of Microorganisms (GCM) 10K type strain sequencing project: providing services to taxonomists for standard genome sequencing and annotation.</title>
        <authorList>
            <consortium name="The Broad Institute Genomics Platform"/>
            <consortium name="The Broad Institute Genome Sequencing Center for Infectious Disease"/>
            <person name="Wu L."/>
            <person name="Ma J."/>
        </authorList>
    </citation>
    <scope>NUCLEOTIDE SEQUENCE [LARGE SCALE GENOMIC DNA]</scope>
    <source>
        <strain evidence="2 3">JCM 16374</strain>
    </source>
</reference>
<dbReference type="PROSITE" id="PS51186">
    <property type="entry name" value="GNAT"/>
    <property type="match status" value="1"/>
</dbReference>
<dbReference type="Proteomes" id="UP001500994">
    <property type="component" value="Unassembled WGS sequence"/>
</dbReference>
<evidence type="ECO:0000313" key="2">
    <source>
        <dbReference type="EMBL" id="GAA2680149.1"/>
    </source>
</evidence>
<dbReference type="Gene3D" id="3.40.630.30">
    <property type="match status" value="2"/>
</dbReference>
<dbReference type="InterPro" id="IPR016181">
    <property type="entry name" value="Acyl_CoA_acyltransferase"/>
</dbReference>